<dbReference type="EMBL" id="QEIV01001349">
    <property type="protein sequence ID" value="PWZ96844.1"/>
    <property type="molecule type" value="Genomic_DNA"/>
</dbReference>
<dbReference type="AlphaFoldDB" id="A0A317Z7T5"/>
<dbReference type="InterPro" id="IPR025325">
    <property type="entry name" value="DUF4231"/>
</dbReference>
<evidence type="ECO:0000313" key="2">
    <source>
        <dbReference type="Proteomes" id="UP000246351"/>
    </source>
</evidence>
<dbReference type="Proteomes" id="UP000246351">
    <property type="component" value="Unassembled WGS sequence"/>
</dbReference>
<feature type="non-terminal residue" evidence="1">
    <location>
        <position position="1"/>
    </location>
</feature>
<sequence>VISQSISSIKKFHENYIQYRTTCEVLKHEKYLYLYNVEPYDNEKEPIKLLVSRVESIISNENINWQTMRQDIKEEERC</sequence>
<gene>
    <name evidence="1" type="ORF">DD924_13325</name>
</gene>
<reference evidence="1 2" key="1">
    <citation type="journal article" date="2018" name="Vet. Microbiol.">
        <title>Clonal diversity and geographic distribution of methicillin-resistant Staphylococcus pseudintermedius from Australian animals: Discovery of novel sequence types.</title>
        <authorList>
            <person name="Worthing K.A."/>
            <person name="Abraham S."/>
            <person name="Coombs G.W."/>
            <person name="Pang S."/>
            <person name="Saputra S."/>
            <person name="Jordan D."/>
            <person name="Trott D.J."/>
            <person name="Norris J.M."/>
        </authorList>
    </citation>
    <scope>NUCLEOTIDE SEQUENCE [LARGE SCALE GENOMIC DNA]</scope>
    <source>
        <strain evidence="1 2">ST71 3</strain>
    </source>
</reference>
<evidence type="ECO:0000313" key="1">
    <source>
        <dbReference type="EMBL" id="PWZ96844.1"/>
    </source>
</evidence>
<organism evidence="1 2">
    <name type="scientific">Staphylococcus pseudintermedius</name>
    <dbReference type="NCBI Taxonomy" id="283734"/>
    <lineage>
        <taxon>Bacteria</taxon>
        <taxon>Bacillati</taxon>
        <taxon>Bacillota</taxon>
        <taxon>Bacilli</taxon>
        <taxon>Bacillales</taxon>
        <taxon>Staphylococcaceae</taxon>
        <taxon>Staphylococcus</taxon>
        <taxon>Staphylococcus intermedius group</taxon>
    </lineage>
</organism>
<proteinExistence type="predicted"/>
<name>A0A317Z7T5_STAPS</name>
<dbReference type="NCBIfam" id="NF033634">
    <property type="entry name" value="SLATT_1"/>
    <property type="match status" value="1"/>
</dbReference>
<comment type="caution">
    <text evidence="1">The sequence shown here is derived from an EMBL/GenBank/DDBJ whole genome shotgun (WGS) entry which is preliminary data.</text>
</comment>
<dbReference type="Pfam" id="PF14015">
    <property type="entry name" value="DUF4231"/>
    <property type="match status" value="1"/>
</dbReference>
<protein>
    <submittedName>
        <fullName evidence="1">DUF4231 domain-containing protein</fullName>
    </submittedName>
</protein>
<accession>A0A317Z7T5</accession>